<dbReference type="Pfam" id="PF25534">
    <property type="entry name" value="DUF7918"/>
    <property type="match status" value="1"/>
</dbReference>
<evidence type="ECO:0000313" key="3">
    <source>
        <dbReference type="EMBL" id="KEF61576.1"/>
    </source>
</evidence>
<dbReference type="OrthoDB" id="3364132at2759"/>
<evidence type="ECO:0000259" key="2">
    <source>
        <dbReference type="Pfam" id="PF25534"/>
    </source>
</evidence>
<feature type="domain" description="DUF7918" evidence="2">
    <location>
        <begin position="26"/>
        <end position="127"/>
    </location>
</feature>
<dbReference type="Proteomes" id="UP000027920">
    <property type="component" value="Unassembled WGS sequence"/>
</dbReference>
<sequence>MATFDYYPSKQARKAENASYPPILSPSDLERLGSIRVSIFRAKRKKLAVPVVYNQERPETLQELPEKHLEGKALEIIVKTGTSVAARARAPTSKRYSYRPKDGTQRNGECSLTTSGTLQTLGCIPRSPSPELDAIAILQRADNLPLRIKQQAREMDLLVLALAASPW</sequence>
<proteinExistence type="predicted"/>
<dbReference type="InterPro" id="IPR057678">
    <property type="entry name" value="DUF7918"/>
</dbReference>
<dbReference type="RefSeq" id="XP_013264166.1">
    <property type="nucleotide sequence ID" value="XM_013408712.1"/>
</dbReference>
<accession>A0A072PNV7</accession>
<dbReference type="GeneID" id="25278082"/>
<reference evidence="3 4" key="1">
    <citation type="submission" date="2013-03" db="EMBL/GenBank/DDBJ databases">
        <title>The Genome Sequence of Exophiala aquamarina CBS 119918.</title>
        <authorList>
            <consortium name="The Broad Institute Genomics Platform"/>
            <person name="Cuomo C."/>
            <person name="de Hoog S."/>
            <person name="Gorbushina A."/>
            <person name="Walker B."/>
            <person name="Young S.K."/>
            <person name="Zeng Q."/>
            <person name="Gargeya S."/>
            <person name="Fitzgerald M."/>
            <person name="Haas B."/>
            <person name="Abouelleil A."/>
            <person name="Allen A.W."/>
            <person name="Alvarado L."/>
            <person name="Arachchi H.M."/>
            <person name="Berlin A.M."/>
            <person name="Chapman S.B."/>
            <person name="Gainer-Dewar J."/>
            <person name="Goldberg J."/>
            <person name="Griggs A."/>
            <person name="Gujja S."/>
            <person name="Hansen M."/>
            <person name="Howarth C."/>
            <person name="Imamovic A."/>
            <person name="Ireland A."/>
            <person name="Larimer J."/>
            <person name="McCowan C."/>
            <person name="Murphy C."/>
            <person name="Pearson M."/>
            <person name="Poon T.W."/>
            <person name="Priest M."/>
            <person name="Roberts A."/>
            <person name="Saif S."/>
            <person name="Shea T."/>
            <person name="Sisk P."/>
            <person name="Sykes S."/>
            <person name="Wortman J."/>
            <person name="Nusbaum C."/>
            <person name="Birren B."/>
        </authorList>
    </citation>
    <scope>NUCLEOTIDE SEQUENCE [LARGE SCALE GENOMIC DNA]</scope>
    <source>
        <strain evidence="3 4">CBS 119918</strain>
    </source>
</reference>
<name>A0A072PNV7_9EURO</name>
<dbReference type="HOGENOM" id="CLU_1594542_0_0_1"/>
<dbReference type="VEuPathDB" id="FungiDB:A1O9_03144"/>
<organism evidence="3 4">
    <name type="scientific">Exophiala aquamarina CBS 119918</name>
    <dbReference type="NCBI Taxonomy" id="1182545"/>
    <lineage>
        <taxon>Eukaryota</taxon>
        <taxon>Fungi</taxon>
        <taxon>Dikarya</taxon>
        <taxon>Ascomycota</taxon>
        <taxon>Pezizomycotina</taxon>
        <taxon>Eurotiomycetes</taxon>
        <taxon>Chaetothyriomycetidae</taxon>
        <taxon>Chaetothyriales</taxon>
        <taxon>Herpotrichiellaceae</taxon>
        <taxon>Exophiala</taxon>
    </lineage>
</organism>
<feature type="region of interest" description="Disordered" evidence="1">
    <location>
        <begin position="88"/>
        <end position="112"/>
    </location>
</feature>
<keyword evidence="4" id="KW-1185">Reference proteome</keyword>
<gene>
    <name evidence="3" type="ORF">A1O9_03144</name>
</gene>
<dbReference type="EMBL" id="AMGV01000002">
    <property type="protein sequence ID" value="KEF61576.1"/>
    <property type="molecule type" value="Genomic_DNA"/>
</dbReference>
<protein>
    <recommendedName>
        <fullName evidence="2">DUF7918 domain-containing protein</fullName>
    </recommendedName>
</protein>
<evidence type="ECO:0000313" key="4">
    <source>
        <dbReference type="Proteomes" id="UP000027920"/>
    </source>
</evidence>
<comment type="caution">
    <text evidence="3">The sequence shown here is derived from an EMBL/GenBank/DDBJ whole genome shotgun (WGS) entry which is preliminary data.</text>
</comment>
<dbReference type="AlphaFoldDB" id="A0A072PNV7"/>
<evidence type="ECO:0000256" key="1">
    <source>
        <dbReference type="SAM" id="MobiDB-lite"/>
    </source>
</evidence>